<feature type="domain" description="DEK-C" evidence="3">
    <location>
        <begin position="2"/>
        <end position="57"/>
    </location>
</feature>
<evidence type="ECO:0000259" key="2">
    <source>
        <dbReference type="PROSITE" id="PS51925"/>
    </source>
</evidence>
<dbReference type="PROSITE" id="PS51998">
    <property type="entry name" value="DEK_C"/>
    <property type="match status" value="1"/>
</dbReference>
<gene>
    <name evidence="4" type="ORF">NADFUDRAFT_84510</name>
</gene>
<organism evidence="4 5">
    <name type="scientific">Nadsonia fulvescens var. elongata DSM 6958</name>
    <dbReference type="NCBI Taxonomy" id="857566"/>
    <lineage>
        <taxon>Eukaryota</taxon>
        <taxon>Fungi</taxon>
        <taxon>Dikarya</taxon>
        <taxon>Ascomycota</taxon>
        <taxon>Saccharomycotina</taxon>
        <taxon>Dipodascomycetes</taxon>
        <taxon>Dipodascales</taxon>
        <taxon>Dipodascales incertae sedis</taxon>
        <taxon>Nadsonia</taxon>
    </lineage>
</organism>
<dbReference type="STRING" id="857566.A0A1E3PD87"/>
<dbReference type="CDD" id="cd10567">
    <property type="entry name" value="SWIB-MDM2_like"/>
    <property type="match status" value="1"/>
</dbReference>
<evidence type="ECO:0000259" key="3">
    <source>
        <dbReference type="PROSITE" id="PS51998"/>
    </source>
</evidence>
<proteinExistence type="predicted"/>
<dbReference type="InterPro" id="IPR036885">
    <property type="entry name" value="SWIB_MDM2_dom_sf"/>
</dbReference>
<protein>
    <submittedName>
        <fullName evidence="4">Uncharacterized protein</fullName>
    </submittedName>
</protein>
<evidence type="ECO:0000313" key="4">
    <source>
        <dbReference type="EMBL" id="ODQ63383.1"/>
    </source>
</evidence>
<reference evidence="4 5" key="1">
    <citation type="journal article" date="2016" name="Proc. Natl. Acad. Sci. U.S.A.">
        <title>Comparative genomics of biotechnologically important yeasts.</title>
        <authorList>
            <person name="Riley R."/>
            <person name="Haridas S."/>
            <person name="Wolfe K.H."/>
            <person name="Lopes M.R."/>
            <person name="Hittinger C.T."/>
            <person name="Goeker M."/>
            <person name="Salamov A.A."/>
            <person name="Wisecaver J.H."/>
            <person name="Long T.M."/>
            <person name="Calvey C.H."/>
            <person name="Aerts A.L."/>
            <person name="Barry K.W."/>
            <person name="Choi C."/>
            <person name="Clum A."/>
            <person name="Coughlan A.Y."/>
            <person name="Deshpande S."/>
            <person name="Douglass A.P."/>
            <person name="Hanson S.J."/>
            <person name="Klenk H.-P."/>
            <person name="LaButti K.M."/>
            <person name="Lapidus A."/>
            <person name="Lindquist E.A."/>
            <person name="Lipzen A.M."/>
            <person name="Meier-Kolthoff J.P."/>
            <person name="Ohm R.A."/>
            <person name="Otillar R.P."/>
            <person name="Pangilinan J.L."/>
            <person name="Peng Y."/>
            <person name="Rokas A."/>
            <person name="Rosa C.A."/>
            <person name="Scheuner C."/>
            <person name="Sibirny A.A."/>
            <person name="Slot J.C."/>
            <person name="Stielow J.B."/>
            <person name="Sun H."/>
            <person name="Kurtzman C.P."/>
            <person name="Blackwell M."/>
            <person name="Grigoriev I.V."/>
            <person name="Jeffries T.W."/>
        </authorList>
    </citation>
    <scope>NUCLEOTIDE SEQUENCE [LARGE SCALE GENOMIC DNA]</scope>
    <source>
        <strain evidence="4 5">DSM 6958</strain>
    </source>
</reference>
<feature type="compositionally biased region" description="Low complexity" evidence="1">
    <location>
        <begin position="102"/>
        <end position="113"/>
    </location>
</feature>
<dbReference type="PROSITE" id="PS51925">
    <property type="entry name" value="SWIB_MDM2"/>
    <property type="match status" value="1"/>
</dbReference>
<dbReference type="InterPro" id="IPR019835">
    <property type="entry name" value="SWIB_domain"/>
</dbReference>
<dbReference type="InterPro" id="IPR003121">
    <property type="entry name" value="SWIB_MDM2_domain"/>
</dbReference>
<dbReference type="Proteomes" id="UP000095009">
    <property type="component" value="Unassembled WGS sequence"/>
</dbReference>
<dbReference type="Pfam" id="PF02201">
    <property type="entry name" value="SWIB"/>
    <property type="match status" value="1"/>
</dbReference>
<accession>A0A1E3PD87</accession>
<dbReference type="Gene3D" id="1.10.245.10">
    <property type="entry name" value="SWIB/MDM2 domain"/>
    <property type="match status" value="1"/>
</dbReference>
<dbReference type="EMBL" id="KV454415">
    <property type="protein sequence ID" value="ODQ63383.1"/>
    <property type="molecule type" value="Genomic_DNA"/>
</dbReference>
<dbReference type="AlphaFoldDB" id="A0A1E3PD87"/>
<evidence type="ECO:0000313" key="5">
    <source>
        <dbReference type="Proteomes" id="UP000095009"/>
    </source>
</evidence>
<dbReference type="PANTHER" id="PTHR13844">
    <property type="entry name" value="SWI/SNF-RELATED MATRIX-ASSOCIATED ACTIN-DEPENDENT REGULATOR OF CHROMATIN SUBFAMILY D"/>
    <property type="match status" value="1"/>
</dbReference>
<evidence type="ECO:0000256" key="1">
    <source>
        <dbReference type="SAM" id="MobiDB-lite"/>
    </source>
</evidence>
<dbReference type="InterPro" id="IPR014876">
    <property type="entry name" value="DEK_C"/>
</dbReference>
<sequence length="217" mass="24404">MTALVDKYTNAIDALLSVCDLKVVSARKIRKSLQVLLDVDLNEQKEEFDELVLSRFNSLEDRLSNATEGALEYSKSLTEARFNERVKLQTKQRSSKSISIGKAATKSATASQSAKERAQKMKEEGKGMFRKLIASPELCIMLNKVDEGKGITELARTEATRLIWKYIKANNLQNPEKKTEIICDDVMKPIFGERLSSFHIGGALTKHLIKPEDIKLE</sequence>
<dbReference type="OrthoDB" id="10251073at2759"/>
<feature type="region of interest" description="Disordered" evidence="1">
    <location>
        <begin position="93"/>
        <end position="118"/>
    </location>
</feature>
<name>A0A1E3PD87_9ASCO</name>
<feature type="domain" description="DM2" evidence="2">
    <location>
        <begin position="127"/>
        <end position="210"/>
    </location>
</feature>
<dbReference type="SMART" id="SM00151">
    <property type="entry name" value="SWIB"/>
    <property type="match status" value="1"/>
</dbReference>
<dbReference type="SUPFAM" id="SSF47592">
    <property type="entry name" value="SWIB/MDM2 domain"/>
    <property type="match status" value="1"/>
</dbReference>
<dbReference type="Pfam" id="PF08766">
    <property type="entry name" value="DEK_C"/>
    <property type="match status" value="1"/>
</dbReference>
<keyword evidence="5" id="KW-1185">Reference proteome</keyword>